<feature type="non-terminal residue" evidence="5">
    <location>
        <position position="1"/>
    </location>
</feature>
<dbReference type="PROSITE" id="PS50011">
    <property type="entry name" value="PROTEIN_KINASE_DOM"/>
    <property type="match status" value="1"/>
</dbReference>
<comment type="caution">
    <text evidence="5">The sequence shown here is derived from an EMBL/GenBank/DDBJ whole genome shotgun (WGS) entry which is preliminary data.</text>
</comment>
<dbReference type="PANTHER" id="PTHR24416:SF611">
    <property type="entry name" value="TYROSINE-PROTEIN KINASE TRANSMEMBRANE RECEPTOR ROR"/>
    <property type="match status" value="1"/>
</dbReference>
<dbReference type="PRINTS" id="PR00056">
    <property type="entry name" value="HSFDOMAIN"/>
</dbReference>
<proteinExistence type="predicted"/>
<keyword evidence="3" id="KW-0539">Nucleus</keyword>
<dbReference type="PRINTS" id="PR00109">
    <property type="entry name" value="TYRKINASE"/>
</dbReference>
<dbReference type="SMART" id="SM00415">
    <property type="entry name" value="HSF"/>
    <property type="match status" value="1"/>
</dbReference>
<dbReference type="InterPro" id="IPR000232">
    <property type="entry name" value="HSF_DNA-bd"/>
</dbReference>
<dbReference type="SUPFAM" id="SSF46785">
    <property type="entry name" value="Winged helix' DNA-binding domain"/>
    <property type="match status" value="1"/>
</dbReference>
<comment type="subcellular location">
    <subcellularLocation>
        <location evidence="1">Nucleus</location>
    </subcellularLocation>
</comment>
<dbReference type="PANTHER" id="PTHR24416">
    <property type="entry name" value="TYROSINE-PROTEIN KINASE RECEPTOR"/>
    <property type="match status" value="1"/>
</dbReference>
<dbReference type="STRING" id="74557.A0A1W0A6Y4"/>
<dbReference type="Proteomes" id="UP000243217">
    <property type="component" value="Unassembled WGS sequence"/>
</dbReference>
<sequence>AQQREDMHAVALESNRVSVLSREALIRQVANGTLINISLDEIPNGFELLSDSKSQSILWRGEMEQVSFVLQPTQAHSGNCLFKCTIIVGAKVTQLRTYILAHPSHIDDSNDIQLLESTMENLNRDSCTRIAYMDLDMKELIGTGAGGDSYRAFYQGQEVVVKTIRASEFGDSPSSIVQSFEHEAAILQTFGHHPHIVPFVGACCDPSYPLSLITSYVPLGSLESHYSSLSLLDKDIILSDIANATSTIHASNFVHRDLAARNCLVDLNHRGILADFGLCRRISSLGGSFISHAQGPLKYMAPETLQPPYTFTTQSDSYSFGVLMWETLSASTPFASLSPVQAAVRVLEGQRLPTLQLSPIHRSLLERCFAADPSSRPSMQQIATQLKDRGSEIALMGDKKQRKVGVPKFLRYLYQMLETEDPSIIAWALDGSSIQILNMEAVANNVLPKYFKHSNYASFQRQLNYFGFRKWTKSQTNICTFSHPEFRQNRPDRLCLIKRKNRPERVARRSSKSMWDEQEIGEKQDAMPMKPAEICYRTTTYPLREQTPTLFDQMPYYGNMYRQQALPAPVFPIEQDHGNYQTNPMWYYYNP</sequence>
<dbReference type="InterPro" id="IPR001245">
    <property type="entry name" value="Ser-Thr/Tyr_kinase_cat_dom"/>
</dbReference>
<dbReference type="Gene3D" id="1.10.10.10">
    <property type="entry name" value="Winged helix-like DNA-binding domain superfamily/Winged helix DNA-binding domain"/>
    <property type="match status" value="1"/>
</dbReference>
<evidence type="ECO:0000256" key="3">
    <source>
        <dbReference type="ARBA" id="ARBA00023242"/>
    </source>
</evidence>
<dbReference type="GO" id="GO:0005886">
    <property type="term" value="C:plasma membrane"/>
    <property type="evidence" value="ECO:0007669"/>
    <property type="project" value="TreeGrafter"/>
</dbReference>
<dbReference type="InterPro" id="IPR036388">
    <property type="entry name" value="WH-like_DNA-bd_sf"/>
</dbReference>
<dbReference type="PROSITE" id="PS00109">
    <property type="entry name" value="PROTEIN_KINASE_TYR"/>
    <property type="match status" value="1"/>
</dbReference>
<dbReference type="AlphaFoldDB" id="A0A1W0A6Y4"/>
<keyword evidence="5" id="KW-0808">Transferase</keyword>
<organism evidence="5 6">
    <name type="scientific">Thraustotheca clavata</name>
    <dbReference type="NCBI Taxonomy" id="74557"/>
    <lineage>
        <taxon>Eukaryota</taxon>
        <taxon>Sar</taxon>
        <taxon>Stramenopiles</taxon>
        <taxon>Oomycota</taxon>
        <taxon>Saprolegniomycetes</taxon>
        <taxon>Saprolegniales</taxon>
        <taxon>Achlyaceae</taxon>
        <taxon>Thraustotheca</taxon>
    </lineage>
</organism>
<evidence type="ECO:0000256" key="1">
    <source>
        <dbReference type="ARBA" id="ARBA00004123"/>
    </source>
</evidence>
<dbReference type="OrthoDB" id="60655at2759"/>
<dbReference type="InterPro" id="IPR020635">
    <property type="entry name" value="Tyr_kinase_cat_dom"/>
</dbReference>
<dbReference type="GO" id="GO:0004714">
    <property type="term" value="F:transmembrane receptor protein tyrosine kinase activity"/>
    <property type="evidence" value="ECO:0007669"/>
    <property type="project" value="TreeGrafter"/>
</dbReference>
<keyword evidence="5" id="KW-0418">Kinase</keyword>
<dbReference type="EMBL" id="JNBS01000395">
    <property type="protein sequence ID" value="OQS05978.1"/>
    <property type="molecule type" value="Genomic_DNA"/>
</dbReference>
<dbReference type="InterPro" id="IPR050122">
    <property type="entry name" value="RTK"/>
</dbReference>
<dbReference type="InterPro" id="IPR011009">
    <property type="entry name" value="Kinase-like_dom_sf"/>
</dbReference>
<dbReference type="GO" id="GO:0043235">
    <property type="term" value="C:receptor complex"/>
    <property type="evidence" value="ECO:0007669"/>
    <property type="project" value="TreeGrafter"/>
</dbReference>
<keyword evidence="6" id="KW-1185">Reference proteome</keyword>
<name>A0A1W0A6Y4_9STRA</name>
<dbReference type="GO" id="GO:0003700">
    <property type="term" value="F:DNA-binding transcription factor activity"/>
    <property type="evidence" value="ECO:0007669"/>
    <property type="project" value="InterPro"/>
</dbReference>
<dbReference type="GO" id="GO:0005524">
    <property type="term" value="F:ATP binding"/>
    <property type="evidence" value="ECO:0007669"/>
    <property type="project" value="InterPro"/>
</dbReference>
<dbReference type="SMART" id="SM00219">
    <property type="entry name" value="TyrKc"/>
    <property type="match status" value="1"/>
</dbReference>
<dbReference type="InterPro" id="IPR008266">
    <property type="entry name" value="Tyr_kinase_AS"/>
</dbReference>
<evidence type="ECO:0000256" key="2">
    <source>
        <dbReference type="ARBA" id="ARBA00023125"/>
    </source>
</evidence>
<evidence type="ECO:0000313" key="5">
    <source>
        <dbReference type="EMBL" id="OQS05978.1"/>
    </source>
</evidence>
<dbReference type="GO" id="GO:0007169">
    <property type="term" value="P:cell surface receptor protein tyrosine kinase signaling pathway"/>
    <property type="evidence" value="ECO:0007669"/>
    <property type="project" value="TreeGrafter"/>
</dbReference>
<dbReference type="GO" id="GO:0005634">
    <property type="term" value="C:nucleus"/>
    <property type="evidence" value="ECO:0007669"/>
    <property type="project" value="UniProtKB-SubCell"/>
</dbReference>
<evidence type="ECO:0000313" key="6">
    <source>
        <dbReference type="Proteomes" id="UP000243217"/>
    </source>
</evidence>
<dbReference type="InterPro" id="IPR000719">
    <property type="entry name" value="Prot_kinase_dom"/>
</dbReference>
<accession>A0A1W0A6Y4</accession>
<gene>
    <name evidence="5" type="ORF">THRCLA_01945</name>
</gene>
<dbReference type="Gene3D" id="1.10.510.10">
    <property type="entry name" value="Transferase(Phosphotransferase) domain 1"/>
    <property type="match status" value="1"/>
</dbReference>
<dbReference type="SUPFAM" id="SSF56112">
    <property type="entry name" value="Protein kinase-like (PK-like)"/>
    <property type="match status" value="1"/>
</dbReference>
<dbReference type="InterPro" id="IPR036390">
    <property type="entry name" value="WH_DNA-bd_sf"/>
</dbReference>
<feature type="domain" description="Protein kinase" evidence="4">
    <location>
        <begin position="135"/>
        <end position="395"/>
    </location>
</feature>
<dbReference type="Pfam" id="PF07714">
    <property type="entry name" value="PK_Tyr_Ser-Thr"/>
    <property type="match status" value="1"/>
</dbReference>
<dbReference type="FunFam" id="1.10.10.10:FF:000286">
    <property type="entry name" value="Heat shock transcription factor"/>
    <property type="match status" value="1"/>
</dbReference>
<dbReference type="GO" id="GO:0043565">
    <property type="term" value="F:sequence-specific DNA binding"/>
    <property type="evidence" value="ECO:0007669"/>
    <property type="project" value="InterPro"/>
</dbReference>
<protein>
    <submittedName>
        <fullName evidence="5">Kinase</fullName>
    </submittedName>
</protein>
<dbReference type="Pfam" id="PF00447">
    <property type="entry name" value="HSF_DNA-bind"/>
    <property type="match status" value="1"/>
</dbReference>
<evidence type="ECO:0000259" key="4">
    <source>
        <dbReference type="PROSITE" id="PS50011"/>
    </source>
</evidence>
<reference evidence="5 6" key="1">
    <citation type="journal article" date="2014" name="Genome Biol. Evol.">
        <title>The secreted proteins of Achlya hypogyna and Thraustotheca clavata identify the ancestral oomycete secretome and reveal gene acquisitions by horizontal gene transfer.</title>
        <authorList>
            <person name="Misner I."/>
            <person name="Blouin N."/>
            <person name="Leonard G."/>
            <person name="Richards T.A."/>
            <person name="Lane C.E."/>
        </authorList>
    </citation>
    <scope>NUCLEOTIDE SEQUENCE [LARGE SCALE GENOMIC DNA]</scope>
    <source>
        <strain evidence="5 6">ATCC 34112</strain>
    </source>
</reference>
<keyword evidence="2" id="KW-0238">DNA-binding</keyword>